<dbReference type="InterPro" id="IPR010994">
    <property type="entry name" value="RuvA_2-like"/>
</dbReference>
<keyword evidence="5" id="KW-0482">Metalloprotease</keyword>
<keyword evidence="2" id="KW-0479">Metal-binding</keyword>
<name>A0ABT0DLP9_9HYPH</name>
<dbReference type="CDD" id="cd08071">
    <property type="entry name" value="MPN_DUF2466"/>
    <property type="match status" value="1"/>
</dbReference>
<dbReference type="NCBIfam" id="TIGR00608">
    <property type="entry name" value="radc"/>
    <property type="match status" value="1"/>
</dbReference>
<dbReference type="PANTHER" id="PTHR30471:SF3">
    <property type="entry name" value="UPF0758 PROTEIN YEES-RELATED"/>
    <property type="match status" value="1"/>
</dbReference>
<keyword evidence="4" id="KW-0862">Zinc</keyword>
<dbReference type="SUPFAM" id="SSF47781">
    <property type="entry name" value="RuvA domain 2-like"/>
    <property type="match status" value="1"/>
</dbReference>
<dbReference type="InterPro" id="IPR001405">
    <property type="entry name" value="UPF0758"/>
</dbReference>
<feature type="region of interest" description="Disordered" evidence="7">
    <location>
        <begin position="1"/>
        <end position="50"/>
    </location>
</feature>
<protein>
    <submittedName>
        <fullName evidence="9">DNA repair protein RadC</fullName>
    </submittedName>
</protein>
<reference evidence="9 10" key="1">
    <citation type="submission" date="2022-04" db="EMBL/GenBank/DDBJ databases">
        <authorList>
            <person name="Grouzdev D.S."/>
            <person name="Pantiukh K.S."/>
            <person name="Krutkina M.S."/>
        </authorList>
    </citation>
    <scope>NUCLEOTIDE SEQUENCE [LARGE SCALE GENOMIC DNA]</scope>
    <source>
        <strain evidence="9 10">Jip08</strain>
    </source>
</reference>
<comment type="similarity">
    <text evidence="6">Belongs to the UPF0758 family.</text>
</comment>
<evidence type="ECO:0000256" key="2">
    <source>
        <dbReference type="ARBA" id="ARBA00022723"/>
    </source>
</evidence>
<evidence type="ECO:0000256" key="3">
    <source>
        <dbReference type="ARBA" id="ARBA00022801"/>
    </source>
</evidence>
<dbReference type="Pfam" id="PF04002">
    <property type="entry name" value="RadC"/>
    <property type="match status" value="1"/>
</dbReference>
<evidence type="ECO:0000256" key="1">
    <source>
        <dbReference type="ARBA" id="ARBA00022670"/>
    </source>
</evidence>
<gene>
    <name evidence="9" type="primary">radC</name>
    <name evidence="9" type="ORF">MWN33_09165</name>
</gene>
<evidence type="ECO:0000256" key="6">
    <source>
        <dbReference type="RuleBase" id="RU003797"/>
    </source>
</evidence>
<dbReference type="PROSITE" id="PS50249">
    <property type="entry name" value="MPN"/>
    <property type="match status" value="1"/>
</dbReference>
<organism evidence="9 10">
    <name type="scientific">Ancylobacter koreensis</name>
    <dbReference type="NCBI Taxonomy" id="266121"/>
    <lineage>
        <taxon>Bacteria</taxon>
        <taxon>Pseudomonadati</taxon>
        <taxon>Pseudomonadota</taxon>
        <taxon>Alphaproteobacteria</taxon>
        <taxon>Hyphomicrobiales</taxon>
        <taxon>Xanthobacteraceae</taxon>
        <taxon>Ancylobacter</taxon>
    </lineage>
</organism>
<proteinExistence type="inferred from homology"/>
<evidence type="ECO:0000313" key="9">
    <source>
        <dbReference type="EMBL" id="MCK0208199.1"/>
    </source>
</evidence>
<keyword evidence="10" id="KW-1185">Reference proteome</keyword>
<dbReference type="InterPro" id="IPR037518">
    <property type="entry name" value="MPN"/>
</dbReference>
<sequence>MARKRAERNGAGGTEPAGAGLPPSLPDSATPGFAEGDGPRPPGLDEAGPHFLGHRERLRERFRQSGGEGLPDYELLELVLFRAVPRADVKPLAKALIARFGSFAETVGAPPGRLREVKGVGEAIVTELKLIGAAVERVTRGKVRERPVLSSWSAVIAHCRASMAFAEQEQFRVLFLDKRNQLILDEVQQRGTVDHTPVYPREVVKRALEVAASAVILVHNHPSGDPTPSNADIQMTKTIIEVAKPLGIEVHDHIIVGKDGHASLRGLRLI</sequence>
<dbReference type="NCBIfam" id="NF000642">
    <property type="entry name" value="PRK00024.1"/>
    <property type="match status" value="1"/>
</dbReference>
<reference evidence="10" key="2">
    <citation type="submission" date="2023-07" db="EMBL/GenBank/DDBJ databases">
        <title>Ancylobacter moscoviensis sp. nov., facultatively methylotrophic bacteria from activated sludge and the reclassification of Starkeya novella (Starkey 1934) Kelly et al. 2000 as Ancylobacter novellus comb. nov., Starkeya koreensis Im et al. 2006 as Ancylobacter koreensis comb.nov., Angulomicrobium tetraedrale Vasil'eva et al. 1986 as Ancylobacter tetraedralis comb. nov., Angulomicrobium amanitiforme Fritz et al. 2004 as Ancylobacter amanitiformis comb. nov. and Methylorhabdus multivorans Doronina et al. 1996 as Ancylobacter multivorans comb. nov. and emended description of the genus Ancylobacter.</title>
        <authorList>
            <person name="Doronina N."/>
            <person name="Chemodurova A."/>
            <person name="Grouzdev D."/>
            <person name="Koziaeva V."/>
            <person name="Shi W."/>
            <person name="Wu L."/>
            <person name="Kaparullina E."/>
        </authorList>
    </citation>
    <scope>NUCLEOTIDE SEQUENCE [LARGE SCALE GENOMIC DNA]</scope>
    <source>
        <strain evidence="10">Jip08</strain>
    </source>
</reference>
<dbReference type="PANTHER" id="PTHR30471">
    <property type="entry name" value="DNA REPAIR PROTEIN RADC"/>
    <property type="match status" value="1"/>
</dbReference>
<dbReference type="InterPro" id="IPR020891">
    <property type="entry name" value="UPF0758_CS"/>
</dbReference>
<dbReference type="InterPro" id="IPR025657">
    <property type="entry name" value="RadC_JAB"/>
</dbReference>
<keyword evidence="1" id="KW-0645">Protease</keyword>
<dbReference type="Gene3D" id="3.40.140.10">
    <property type="entry name" value="Cytidine Deaminase, domain 2"/>
    <property type="match status" value="1"/>
</dbReference>
<evidence type="ECO:0000256" key="7">
    <source>
        <dbReference type="SAM" id="MobiDB-lite"/>
    </source>
</evidence>
<dbReference type="Gene3D" id="1.10.150.20">
    <property type="entry name" value="5' to 3' exonuclease, C-terminal subdomain"/>
    <property type="match status" value="1"/>
</dbReference>
<evidence type="ECO:0000259" key="8">
    <source>
        <dbReference type="PROSITE" id="PS50249"/>
    </source>
</evidence>
<dbReference type="Pfam" id="PF20582">
    <property type="entry name" value="UPF0758_N"/>
    <property type="match status" value="1"/>
</dbReference>
<feature type="domain" description="MPN" evidence="8">
    <location>
        <begin position="148"/>
        <end position="270"/>
    </location>
</feature>
<dbReference type="SUPFAM" id="SSF102712">
    <property type="entry name" value="JAB1/MPN domain"/>
    <property type="match status" value="1"/>
</dbReference>
<dbReference type="EMBL" id="JALKCG010000002">
    <property type="protein sequence ID" value="MCK0208199.1"/>
    <property type="molecule type" value="Genomic_DNA"/>
</dbReference>
<evidence type="ECO:0000256" key="5">
    <source>
        <dbReference type="ARBA" id="ARBA00023049"/>
    </source>
</evidence>
<evidence type="ECO:0000256" key="4">
    <source>
        <dbReference type="ARBA" id="ARBA00022833"/>
    </source>
</evidence>
<dbReference type="InterPro" id="IPR046778">
    <property type="entry name" value="UPF0758_N"/>
</dbReference>
<dbReference type="Proteomes" id="UP001202867">
    <property type="component" value="Unassembled WGS sequence"/>
</dbReference>
<keyword evidence="3" id="KW-0378">Hydrolase</keyword>
<dbReference type="RefSeq" id="WP_247200179.1">
    <property type="nucleotide sequence ID" value="NZ_JALKCG010000002.1"/>
</dbReference>
<evidence type="ECO:0000313" key="10">
    <source>
        <dbReference type="Proteomes" id="UP001202867"/>
    </source>
</evidence>
<comment type="caution">
    <text evidence="9">The sequence shown here is derived from an EMBL/GenBank/DDBJ whole genome shotgun (WGS) entry which is preliminary data.</text>
</comment>
<dbReference type="PROSITE" id="PS01302">
    <property type="entry name" value="UPF0758"/>
    <property type="match status" value="1"/>
</dbReference>
<accession>A0ABT0DLP9</accession>